<dbReference type="PROSITE" id="PS01124">
    <property type="entry name" value="HTH_ARAC_FAMILY_2"/>
    <property type="match status" value="1"/>
</dbReference>
<evidence type="ECO:0000313" key="5">
    <source>
        <dbReference type="EMBL" id="GGZ13094.1"/>
    </source>
</evidence>
<keyword evidence="2" id="KW-0238">DNA-binding</keyword>
<evidence type="ECO:0000313" key="6">
    <source>
        <dbReference type="Proteomes" id="UP000619457"/>
    </source>
</evidence>
<dbReference type="SUPFAM" id="SSF46689">
    <property type="entry name" value="Homeodomain-like"/>
    <property type="match status" value="2"/>
</dbReference>
<dbReference type="SMART" id="SM00342">
    <property type="entry name" value="HTH_ARAC"/>
    <property type="match status" value="1"/>
</dbReference>
<dbReference type="PROSITE" id="PS00041">
    <property type="entry name" value="HTH_ARAC_FAMILY_1"/>
    <property type="match status" value="1"/>
</dbReference>
<dbReference type="InterPro" id="IPR003313">
    <property type="entry name" value="AraC-bd"/>
</dbReference>
<proteinExistence type="predicted"/>
<dbReference type="PANTHER" id="PTHR43280">
    <property type="entry name" value="ARAC-FAMILY TRANSCRIPTIONAL REGULATOR"/>
    <property type="match status" value="1"/>
</dbReference>
<feature type="domain" description="HTH araC/xylS-type" evidence="4">
    <location>
        <begin position="184"/>
        <end position="281"/>
    </location>
</feature>
<dbReference type="InterPro" id="IPR014710">
    <property type="entry name" value="RmlC-like_jellyroll"/>
</dbReference>
<dbReference type="Gene3D" id="2.60.120.10">
    <property type="entry name" value="Jelly Rolls"/>
    <property type="match status" value="1"/>
</dbReference>
<dbReference type="EMBL" id="BMWX01000001">
    <property type="protein sequence ID" value="GGZ13094.1"/>
    <property type="molecule type" value="Genomic_DNA"/>
</dbReference>
<keyword evidence="1" id="KW-0805">Transcription regulation</keyword>
<dbReference type="InterPro" id="IPR037923">
    <property type="entry name" value="HTH-like"/>
</dbReference>
<evidence type="ECO:0000256" key="1">
    <source>
        <dbReference type="ARBA" id="ARBA00023015"/>
    </source>
</evidence>
<dbReference type="CDD" id="cd02208">
    <property type="entry name" value="cupin_RmlC-like"/>
    <property type="match status" value="1"/>
</dbReference>
<organism evidence="5 6">
    <name type="scientific">Echinicola pacifica</name>
    <dbReference type="NCBI Taxonomy" id="346377"/>
    <lineage>
        <taxon>Bacteria</taxon>
        <taxon>Pseudomonadati</taxon>
        <taxon>Bacteroidota</taxon>
        <taxon>Cytophagia</taxon>
        <taxon>Cytophagales</taxon>
        <taxon>Cyclobacteriaceae</taxon>
        <taxon>Echinicola</taxon>
    </lineage>
</organism>
<dbReference type="InterPro" id="IPR020449">
    <property type="entry name" value="Tscrpt_reg_AraC-type_HTH"/>
</dbReference>
<dbReference type="SUPFAM" id="SSF51215">
    <property type="entry name" value="Regulatory protein AraC"/>
    <property type="match status" value="1"/>
</dbReference>
<dbReference type="PANTHER" id="PTHR43280:SF28">
    <property type="entry name" value="HTH-TYPE TRANSCRIPTIONAL ACTIVATOR RHAS"/>
    <property type="match status" value="1"/>
</dbReference>
<comment type="caution">
    <text evidence="5">The sequence shown here is derived from an EMBL/GenBank/DDBJ whole genome shotgun (WGS) entry which is preliminary data.</text>
</comment>
<dbReference type="InterPro" id="IPR009057">
    <property type="entry name" value="Homeodomain-like_sf"/>
</dbReference>
<dbReference type="InterPro" id="IPR018060">
    <property type="entry name" value="HTH_AraC"/>
</dbReference>
<dbReference type="Proteomes" id="UP000619457">
    <property type="component" value="Unassembled WGS sequence"/>
</dbReference>
<evidence type="ECO:0000259" key="4">
    <source>
        <dbReference type="PROSITE" id="PS01124"/>
    </source>
</evidence>
<dbReference type="GO" id="GO:0003700">
    <property type="term" value="F:DNA-binding transcription factor activity"/>
    <property type="evidence" value="ECO:0007669"/>
    <property type="project" value="InterPro"/>
</dbReference>
<gene>
    <name evidence="5" type="ORF">GCM10007049_01070</name>
</gene>
<dbReference type="GO" id="GO:0043565">
    <property type="term" value="F:sequence-specific DNA binding"/>
    <property type="evidence" value="ECO:0007669"/>
    <property type="project" value="InterPro"/>
</dbReference>
<dbReference type="Gene3D" id="1.10.10.60">
    <property type="entry name" value="Homeodomain-like"/>
    <property type="match status" value="2"/>
</dbReference>
<dbReference type="AlphaFoldDB" id="A0A918PJF3"/>
<reference evidence="5" key="2">
    <citation type="submission" date="2020-09" db="EMBL/GenBank/DDBJ databases">
        <authorList>
            <person name="Sun Q."/>
            <person name="Kim S."/>
        </authorList>
    </citation>
    <scope>NUCLEOTIDE SEQUENCE</scope>
    <source>
        <strain evidence="5">KCTC 12368</strain>
    </source>
</reference>
<evidence type="ECO:0000256" key="3">
    <source>
        <dbReference type="ARBA" id="ARBA00023163"/>
    </source>
</evidence>
<dbReference type="RefSeq" id="WP_018475083.1">
    <property type="nucleotide sequence ID" value="NZ_BMWX01000001.1"/>
</dbReference>
<accession>A0A918PJF3</accession>
<keyword evidence="3" id="KW-0804">Transcription</keyword>
<dbReference type="Pfam" id="PF02311">
    <property type="entry name" value="AraC_binding"/>
    <property type="match status" value="1"/>
</dbReference>
<dbReference type="Pfam" id="PF12833">
    <property type="entry name" value="HTH_18"/>
    <property type="match status" value="1"/>
</dbReference>
<keyword evidence="6" id="KW-1185">Reference proteome</keyword>
<dbReference type="InterPro" id="IPR018062">
    <property type="entry name" value="HTH_AraC-typ_CS"/>
</dbReference>
<reference evidence="5" key="1">
    <citation type="journal article" date="2014" name="Int. J. Syst. Evol. Microbiol.">
        <title>Complete genome sequence of Corynebacterium casei LMG S-19264T (=DSM 44701T), isolated from a smear-ripened cheese.</title>
        <authorList>
            <consortium name="US DOE Joint Genome Institute (JGI-PGF)"/>
            <person name="Walter F."/>
            <person name="Albersmeier A."/>
            <person name="Kalinowski J."/>
            <person name="Ruckert C."/>
        </authorList>
    </citation>
    <scope>NUCLEOTIDE SEQUENCE</scope>
    <source>
        <strain evidence="5">KCTC 12368</strain>
    </source>
</reference>
<dbReference type="PRINTS" id="PR00032">
    <property type="entry name" value="HTHARAC"/>
</dbReference>
<name>A0A918PJF3_9BACT</name>
<evidence type="ECO:0000256" key="2">
    <source>
        <dbReference type="ARBA" id="ARBA00023125"/>
    </source>
</evidence>
<sequence>MSSQERTVYNLQDYGIKRGVSFGHYRYIEAKPHLENHIHSNILEICFCIKGQQYYIIKGEQVRLQGNEFVIVPPNTAHSTGDFPEGKGELYWVQISIDEDLGKLCNMTKREAKHLLDLLLSKSSLVFKGTFLVKPILEKIKRTLHKPQSIISEITINQLFTQLLLETLELASKEQKVSISDRLNKIDHFIQENTHRTIYLDELADLINVSEAYFKSWFKEKAGMPPKEYINRMKIDKSKTELIEKKSVTEVAFSLGFSSSQYFATTFKKYTGISPRSYLQGYR</sequence>
<protein>
    <recommendedName>
        <fullName evidence="4">HTH araC/xylS-type domain-containing protein</fullName>
    </recommendedName>
</protein>